<evidence type="ECO:0000313" key="2">
    <source>
        <dbReference type="EMBL" id="GAF99865.1"/>
    </source>
</evidence>
<feature type="transmembrane region" description="Helical" evidence="1">
    <location>
        <begin position="12"/>
        <end position="33"/>
    </location>
</feature>
<keyword evidence="1" id="KW-1133">Transmembrane helix</keyword>
<protein>
    <submittedName>
        <fullName evidence="2">Uncharacterized protein</fullName>
    </submittedName>
</protein>
<keyword evidence="1" id="KW-0812">Transmembrane</keyword>
<comment type="caution">
    <text evidence="2">The sequence shown here is derived from an EMBL/GenBank/DDBJ whole genome shotgun (WGS) entry which is preliminary data.</text>
</comment>
<feature type="non-terminal residue" evidence="2">
    <location>
        <position position="1"/>
    </location>
</feature>
<reference evidence="2" key="1">
    <citation type="journal article" date="2014" name="Front. Microbiol.">
        <title>High frequency of phylogenetically diverse reductive dehalogenase-homologous genes in deep subseafloor sedimentary metagenomes.</title>
        <authorList>
            <person name="Kawai M."/>
            <person name="Futagami T."/>
            <person name="Toyoda A."/>
            <person name="Takaki Y."/>
            <person name="Nishi S."/>
            <person name="Hori S."/>
            <person name="Arai W."/>
            <person name="Tsubouchi T."/>
            <person name="Morono Y."/>
            <person name="Uchiyama I."/>
            <person name="Ito T."/>
            <person name="Fujiyama A."/>
            <person name="Inagaki F."/>
            <person name="Takami H."/>
        </authorList>
    </citation>
    <scope>NUCLEOTIDE SEQUENCE</scope>
    <source>
        <strain evidence="2">Expedition CK06-06</strain>
    </source>
</reference>
<proteinExistence type="predicted"/>
<sequence length="39" mass="4549">DSLFVLGITKSIKLNIVVLSLFFALFTIVYLWIKKEIFD</sequence>
<dbReference type="EMBL" id="BARS01028911">
    <property type="protein sequence ID" value="GAF99865.1"/>
    <property type="molecule type" value="Genomic_DNA"/>
</dbReference>
<name>X0VH43_9ZZZZ</name>
<dbReference type="AlphaFoldDB" id="X0VH43"/>
<keyword evidence="1" id="KW-0472">Membrane</keyword>
<accession>X0VH43</accession>
<gene>
    <name evidence="2" type="ORF">S01H1_45264</name>
</gene>
<organism evidence="2">
    <name type="scientific">marine sediment metagenome</name>
    <dbReference type="NCBI Taxonomy" id="412755"/>
    <lineage>
        <taxon>unclassified sequences</taxon>
        <taxon>metagenomes</taxon>
        <taxon>ecological metagenomes</taxon>
    </lineage>
</organism>
<evidence type="ECO:0000256" key="1">
    <source>
        <dbReference type="SAM" id="Phobius"/>
    </source>
</evidence>